<sequence length="391" mass="42440">MSSTDDLNPAPSATPPAADPTITVPSKPASTSSSSKGPSWTPDTITTQLAALRKTDDELAAMKKTAPKKITRFYLAQNVMIDEYLTPVVAEDPAAVAKQERKITLAVRLSLAANMVLFVCQVVAAVSSGSMALFATAADAFMDLLSGGVLLVADHAARRQNVLDYPTGKKRYETIGIIVFSTLMATLSLQILVQSITKLASEDQTKPVLELKEIALVCTALVLKLCLFIYCYTLRSNNMAKVLMTDHRNDLGLNSLGLIMSLLGVKVAWWLDPVGGLCIGLLIFRSWASSAWENIQLLVGRSAPASVLNKVTYLAATHDPAVQQVESCRAYFLGNSMFVEVDIVLPPGMTLHESHNIGESLQKKLELLPNVERAFVHCDFEFTHRPEHSAP</sequence>
<dbReference type="EMBL" id="GG745333">
    <property type="protein sequence ID" value="KNE58911.1"/>
    <property type="molecule type" value="Genomic_DNA"/>
</dbReference>
<evidence type="ECO:0000256" key="2">
    <source>
        <dbReference type="ARBA" id="ARBA00022448"/>
    </source>
</evidence>
<protein>
    <submittedName>
        <fullName evidence="11">Cation diffusion facilitator family transporter</fullName>
    </submittedName>
</protein>
<feature type="domain" description="Cation efflux protein cytoplasmic" evidence="10">
    <location>
        <begin position="308"/>
        <end position="379"/>
    </location>
</feature>
<name>A0A0L0S904_ALLM3</name>
<dbReference type="FunFam" id="1.20.1510.10:FF:000005">
    <property type="entry name" value="Putative Cation diffusion facilitator 1"/>
    <property type="match status" value="1"/>
</dbReference>
<dbReference type="NCBIfam" id="TIGR01297">
    <property type="entry name" value="CDF"/>
    <property type="match status" value="1"/>
</dbReference>
<dbReference type="FunFam" id="3.30.70.1350:FF:000001">
    <property type="entry name" value="Metal tolerance protein 11"/>
    <property type="match status" value="1"/>
</dbReference>
<dbReference type="OMA" id="CAGDRPW"/>
<dbReference type="InterPro" id="IPR058533">
    <property type="entry name" value="Cation_efflux_TM"/>
</dbReference>
<evidence type="ECO:0000256" key="5">
    <source>
        <dbReference type="ARBA" id="ARBA00023065"/>
    </source>
</evidence>
<dbReference type="STRING" id="578462.A0A0L0S904"/>
<dbReference type="eggNOG" id="KOG1485">
    <property type="taxonomic scope" value="Eukaryota"/>
</dbReference>
<feature type="transmembrane region" description="Helical" evidence="8">
    <location>
        <begin position="253"/>
        <end position="271"/>
    </location>
</feature>
<dbReference type="Gene3D" id="1.20.1510.10">
    <property type="entry name" value="Cation efflux protein transmembrane domain"/>
    <property type="match status" value="1"/>
</dbReference>
<reference evidence="11 12" key="1">
    <citation type="submission" date="2009-11" db="EMBL/GenBank/DDBJ databases">
        <title>Annotation of Allomyces macrogynus ATCC 38327.</title>
        <authorList>
            <consortium name="The Broad Institute Genome Sequencing Platform"/>
            <person name="Russ C."/>
            <person name="Cuomo C."/>
            <person name="Burger G."/>
            <person name="Gray M.W."/>
            <person name="Holland P.W.H."/>
            <person name="King N."/>
            <person name="Lang F.B.F."/>
            <person name="Roger A.J."/>
            <person name="Ruiz-Trillo I."/>
            <person name="Young S.K."/>
            <person name="Zeng Q."/>
            <person name="Gargeya S."/>
            <person name="Fitzgerald M."/>
            <person name="Haas B."/>
            <person name="Abouelleil A."/>
            <person name="Alvarado L."/>
            <person name="Arachchi H.M."/>
            <person name="Berlin A."/>
            <person name="Chapman S.B."/>
            <person name="Gearin G."/>
            <person name="Goldberg J."/>
            <person name="Griggs A."/>
            <person name="Gujja S."/>
            <person name="Hansen M."/>
            <person name="Heiman D."/>
            <person name="Howarth C."/>
            <person name="Larimer J."/>
            <person name="Lui A."/>
            <person name="MacDonald P.J.P."/>
            <person name="McCowen C."/>
            <person name="Montmayeur A."/>
            <person name="Murphy C."/>
            <person name="Neiman D."/>
            <person name="Pearson M."/>
            <person name="Priest M."/>
            <person name="Roberts A."/>
            <person name="Saif S."/>
            <person name="Shea T."/>
            <person name="Sisk P."/>
            <person name="Stolte C."/>
            <person name="Sykes S."/>
            <person name="Wortman J."/>
            <person name="Nusbaum C."/>
            <person name="Birren B."/>
        </authorList>
    </citation>
    <scope>NUCLEOTIDE SEQUENCE [LARGE SCALE GENOMIC DNA]</scope>
    <source>
        <strain evidence="11 12">ATCC 38327</strain>
    </source>
</reference>
<dbReference type="AlphaFoldDB" id="A0A0L0S904"/>
<dbReference type="SUPFAM" id="SSF160240">
    <property type="entry name" value="Cation efflux protein cytoplasmic domain-like"/>
    <property type="match status" value="1"/>
</dbReference>
<organism evidence="11 12">
    <name type="scientific">Allomyces macrogynus (strain ATCC 38327)</name>
    <name type="common">Allomyces javanicus var. macrogynus</name>
    <dbReference type="NCBI Taxonomy" id="578462"/>
    <lineage>
        <taxon>Eukaryota</taxon>
        <taxon>Fungi</taxon>
        <taxon>Fungi incertae sedis</taxon>
        <taxon>Blastocladiomycota</taxon>
        <taxon>Blastocladiomycetes</taxon>
        <taxon>Blastocladiales</taxon>
        <taxon>Blastocladiaceae</taxon>
        <taxon>Allomyces</taxon>
    </lineage>
</organism>
<dbReference type="GO" id="GO:0008324">
    <property type="term" value="F:monoatomic cation transmembrane transporter activity"/>
    <property type="evidence" value="ECO:0007669"/>
    <property type="project" value="InterPro"/>
</dbReference>
<comment type="subcellular location">
    <subcellularLocation>
        <location evidence="1">Endomembrane system</location>
        <topology evidence="1">Multi-pass membrane protein</topology>
    </subcellularLocation>
</comment>
<dbReference type="GO" id="GO:0012505">
    <property type="term" value="C:endomembrane system"/>
    <property type="evidence" value="ECO:0007669"/>
    <property type="project" value="UniProtKB-SubCell"/>
</dbReference>
<dbReference type="GO" id="GO:0098771">
    <property type="term" value="P:inorganic ion homeostasis"/>
    <property type="evidence" value="ECO:0007669"/>
    <property type="project" value="UniProtKB-ARBA"/>
</dbReference>
<reference evidence="12" key="2">
    <citation type="submission" date="2009-11" db="EMBL/GenBank/DDBJ databases">
        <title>The Genome Sequence of Allomyces macrogynus strain ATCC 38327.</title>
        <authorList>
            <consortium name="The Broad Institute Genome Sequencing Platform"/>
            <person name="Russ C."/>
            <person name="Cuomo C."/>
            <person name="Shea T."/>
            <person name="Young S.K."/>
            <person name="Zeng Q."/>
            <person name="Koehrsen M."/>
            <person name="Haas B."/>
            <person name="Borodovsky M."/>
            <person name="Guigo R."/>
            <person name="Alvarado L."/>
            <person name="Berlin A."/>
            <person name="Borenstein D."/>
            <person name="Chen Z."/>
            <person name="Engels R."/>
            <person name="Freedman E."/>
            <person name="Gellesch M."/>
            <person name="Goldberg J."/>
            <person name="Griggs A."/>
            <person name="Gujja S."/>
            <person name="Heiman D."/>
            <person name="Hepburn T."/>
            <person name="Howarth C."/>
            <person name="Jen D."/>
            <person name="Larson L."/>
            <person name="Lewis B."/>
            <person name="Mehta T."/>
            <person name="Park D."/>
            <person name="Pearson M."/>
            <person name="Roberts A."/>
            <person name="Saif S."/>
            <person name="Shenoy N."/>
            <person name="Sisk P."/>
            <person name="Stolte C."/>
            <person name="Sykes S."/>
            <person name="Walk T."/>
            <person name="White J."/>
            <person name="Yandava C."/>
            <person name="Burger G."/>
            <person name="Gray M.W."/>
            <person name="Holland P.W.H."/>
            <person name="King N."/>
            <person name="Lang F.B.F."/>
            <person name="Roger A.J."/>
            <person name="Ruiz-Trillo I."/>
            <person name="Lander E."/>
            <person name="Nusbaum C."/>
        </authorList>
    </citation>
    <scope>NUCLEOTIDE SEQUENCE [LARGE SCALE GENOMIC DNA]</scope>
    <source>
        <strain evidence="12">ATCC 38327</strain>
    </source>
</reference>
<dbReference type="InterPro" id="IPR050291">
    <property type="entry name" value="CDF_Transporter"/>
</dbReference>
<evidence type="ECO:0000256" key="7">
    <source>
        <dbReference type="SAM" id="MobiDB-lite"/>
    </source>
</evidence>
<evidence type="ECO:0000256" key="1">
    <source>
        <dbReference type="ARBA" id="ARBA00004127"/>
    </source>
</evidence>
<dbReference type="InterPro" id="IPR002524">
    <property type="entry name" value="Cation_efflux"/>
</dbReference>
<proteinExistence type="predicted"/>
<dbReference type="InterPro" id="IPR027469">
    <property type="entry name" value="Cation_efflux_TMD_sf"/>
</dbReference>
<dbReference type="OrthoDB" id="78296at2759"/>
<dbReference type="GO" id="GO:0016020">
    <property type="term" value="C:membrane"/>
    <property type="evidence" value="ECO:0007669"/>
    <property type="project" value="InterPro"/>
</dbReference>
<evidence type="ECO:0000313" key="12">
    <source>
        <dbReference type="Proteomes" id="UP000054350"/>
    </source>
</evidence>
<keyword evidence="5" id="KW-0406">Ion transport</keyword>
<evidence type="ECO:0000259" key="9">
    <source>
        <dbReference type="Pfam" id="PF01545"/>
    </source>
</evidence>
<keyword evidence="6 8" id="KW-0472">Membrane</keyword>
<dbReference type="InterPro" id="IPR027470">
    <property type="entry name" value="Cation_efflux_CTD"/>
</dbReference>
<evidence type="ECO:0000313" key="11">
    <source>
        <dbReference type="EMBL" id="KNE58911.1"/>
    </source>
</evidence>
<evidence type="ECO:0000256" key="6">
    <source>
        <dbReference type="ARBA" id="ARBA00023136"/>
    </source>
</evidence>
<feature type="region of interest" description="Disordered" evidence="7">
    <location>
        <begin position="1"/>
        <end position="43"/>
    </location>
</feature>
<dbReference type="Pfam" id="PF01545">
    <property type="entry name" value="Cation_efflux"/>
    <property type="match status" value="1"/>
</dbReference>
<feature type="domain" description="Cation efflux protein transmembrane" evidence="9">
    <location>
        <begin position="108"/>
        <end position="299"/>
    </location>
</feature>
<keyword evidence="3 8" id="KW-0812">Transmembrane</keyword>
<feature type="transmembrane region" description="Helical" evidence="8">
    <location>
        <begin position="132"/>
        <end position="153"/>
    </location>
</feature>
<gene>
    <name evidence="11" type="ORF">AMAG_04448</name>
</gene>
<feature type="transmembrane region" description="Helical" evidence="8">
    <location>
        <begin position="105"/>
        <end position="126"/>
    </location>
</feature>
<feature type="transmembrane region" description="Helical" evidence="8">
    <location>
        <begin position="214"/>
        <end position="232"/>
    </location>
</feature>
<dbReference type="PANTHER" id="PTHR43840:SF13">
    <property type="entry name" value="CATION EFFLUX PROTEIN CYTOPLASMIC DOMAIN-CONTAINING PROTEIN"/>
    <property type="match status" value="1"/>
</dbReference>
<dbReference type="PANTHER" id="PTHR43840">
    <property type="entry name" value="MITOCHONDRIAL METAL TRANSPORTER 1-RELATED"/>
    <property type="match status" value="1"/>
</dbReference>
<feature type="transmembrane region" description="Helical" evidence="8">
    <location>
        <begin position="174"/>
        <end position="194"/>
    </location>
</feature>
<keyword evidence="2" id="KW-0813">Transport</keyword>
<dbReference type="VEuPathDB" id="FungiDB:AMAG_04448"/>
<dbReference type="InterPro" id="IPR036837">
    <property type="entry name" value="Cation_efflux_CTD_sf"/>
</dbReference>
<accession>A0A0L0S904</accession>
<evidence type="ECO:0000256" key="4">
    <source>
        <dbReference type="ARBA" id="ARBA00022989"/>
    </source>
</evidence>
<dbReference type="Proteomes" id="UP000054350">
    <property type="component" value="Unassembled WGS sequence"/>
</dbReference>
<evidence type="ECO:0000256" key="8">
    <source>
        <dbReference type="SAM" id="Phobius"/>
    </source>
</evidence>
<keyword evidence="4 8" id="KW-1133">Transmembrane helix</keyword>
<evidence type="ECO:0000256" key="3">
    <source>
        <dbReference type="ARBA" id="ARBA00022692"/>
    </source>
</evidence>
<dbReference type="Pfam" id="PF16916">
    <property type="entry name" value="ZT_dimer"/>
    <property type="match status" value="1"/>
</dbReference>
<dbReference type="Gene3D" id="3.30.70.1350">
    <property type="entry name" value="Cation efflux protein, cytoplasmic domain"/>
    <property type="match status" value="1"/>
</dbReference>
<dbReference type="GO" id="GO:0030003">
    <property type="term" value="P:intracellular monoatomic cation homeostasis"/>
    <property type="evidence" value="ECO:0007669"/>
    <property type="project" value="UniProtKB-ARBA"/>
</dbReference>
<feature type="compositionally biased region" description="Low complexity" evidence="7">
    <location>
        <begin position="19"/>
        <end position="42"/>
    </location>
</feature>
<dbReference type="SUPFAM" id="SSF161111">
    <property type="entry name" value="Cation efflux protein transmembrane domain-like"/>
    <property type="match status" value="1"/>
</dbReference>
<evidence type="ECO:0000259" key="10">
    <source>
        <dbReference type="Pfam" id="PF16916"/>
    </source>
</evidence>
<keyword evidence="12" id="KW-1185">Reference proteome</keyword>